<dbReference type="EMBL" id="FSRE01000001">
    <property type="protein sequence ID" value="SIN72098.1"/>
    <property type="molecule type" value="Genomic_DNA"/>
</dbReference>
<dbReference type="Pfam" id="PF06339">
    <property type="entry name" value="Ectoine_synth"/>
    <property type="match status" value="1"/>
</dbReference>
<dbReference type="OrthoDB" id="9801830at2"/>
<reference evidence="1 2" key="1">
    <citation type="submission" date="2016-11" db="EMBL/GenBank/DDBJ databases">
        <authorList>
            <person name="Jaros S."/>
            <person name="Januszkiewicz K."/>
            <person name="Wedrychowicz H."/>
        </authorList>
    </citation>
    <scope>NUCLEOTIDE SEQUENCE [LARGE SCALE GENOMIC DNA]</scope>
    <source>
        <strain evidence="1 2">DSM 17737</strain>
    </source>
</reference>
<dbReference type="STRING" id="364032.SAMN05443662_0288"/>
<proteinExistence type="predicted"/>
<dbReference type="Proteomes" id="UP000198461">
    <property type="component" value="Unassembled WGS sequence"/>
</dbReference>
<dbReference type="InterPro" id="IPR014710">
    <property type="entry name" value="RmlC-like_jellyroll"/>
</dbReference>
<dbReference type="Gene3D" id="2.60.120.10">
    <property type="entry name" value="Jelly Rolls"/>
    <property type="match status" value="1"/>
</dbReference>
<protein>
    <submittedName>
        <fullName evidence="1">Ectoine synthase</fullName>
    </submittedName>
</protein>
<gene>
    <name evidence="1" type="ORF">SAMN05443662_0288</name>
</gene>
<dbReference type="RefSeq" id="WP_084188174.1">
    <property type="nucleotide sequence ID" value="NZ_FSRE01000001.1"/>
</dbReference>
<dbReference type="InterPro" id="IPR010462">
    <property type="entry name" value="Ectoine_synth"/>
</dbReference>
<dbReference type="GO" id="GO:0019491">
    <property type="term" value="P:ectoine biosynthetic process"/>
    <property type="evidence" value="ECO:0007669"/>
    <property type="project" value="InterPro"/>
</dbReference>
<evidence type="ECO:0000313" key="1">
    <source>
        <dbReference type="EMBL" id="SIN72098.1"/>
    </source>
</evidence>
<dbReference type="AlphaFoldDB" id="A0A1N6DMS0"/>
<keyword evidence="2" id="KW-1185">Reference proteome</keyword>
<sequence length="72" mass="8381">MRNYHSALIFFKIVRFTAIDCSYWLNSLVLDKHDEHVLRALEEMTLYCVFNPALTGKEVHNAQGAYEPPPVR</sequence>
<evidence type="ECO:0000313" key="2">
    <source>
        <dbReference type="Proteomes" id="UP000198461"/>
    </source>
</evidence>
<name>A0A1N6DMS0_9GAMM</name>
<dbReference type="GO" id="GO:0033990">
    <property type="term" value="F:ectoine synthase activity"/>
    <property type="evidence" value="ECO:0007669"/>
    <property type="project" value="InterPro"/>
</dbReference>
<accession>A0A1N6DMS0</accession>
<organism evidence="1 2">
    <name type="scientific">Sulfurivirga caldicuralii</name>
    <dbReference type="NCBI Taxonomy" id="364032"/>
    <lineage>
        <taxon>Bacteria</taxon>
        <taxon>Pseudomonadati</taxon>
        <taxon>Pseudomonadota</taxon>
        <taxon>Gammaproteobacteria</taxon>
        <taxon>Thiotrichales</taxon>
        <taxon>Piscirickettsiaceae</taxon>
        <taxon>Sulfurivirga</taxon>
    </lineage>
</organism>